<dbReference type="EMBL" id="DAAYTU010000013">
    <property type="protein sequence ID" value="HAG5770778.1"/>
    <property type="molecule type" value="Genomic_DNA"/>
</dbReference>
<evidence type="ECO:0000313" key="1">
    <source>
        <dbReference type="EMBL" id="HAG5770778.1"/>
    </source>
</evidence>
<name>A0A0K4W2Z0_ECOLX</name>
<protein>
    <submittedName>
        <fullName evidence="1">Uncharacterized protein</fullName>
    </submittedName>
</protein>
<dbReference type="OrthoDB" id="9958690at2"/>
<reference evidence="1" key="2">
    <citation type="submission" date="2020-02" db="EMBL/GenBank/DDBJ databases">
        <authorList>
            <consortium name="NCBI Pathogen Detection Project"/>
        </authorList>
    </citation>
    <scope>NUCLEOTIDE SEQUENCE</scope>
    <source>
        <strain evidence="1">1839</strain>
    </source>
</reference>
<reference evidence="1" key="1">
    <citation type="journal article" date="2018" name="Genome Biol.">
        <title>SKESA: strategic k-mer extension for scrupulous assemblies.</title>
        <authorList>
            <person name="Souvorov A."/>
            <person name="Agarwala R."/>
            <person name="Lipman D.J."/>
        </authorList>
    </citation>
    <scope>NUCLEOTIDE SEQUENCE [LARGE SCALE GENOMIC DNA]</scope>
    <source>
        <strain evidence="1">1839</strain>
    </source>
</reference>
<sequence>MDKAPYANLVVETQGIVTAKHEDVVSLDDRINTKLAPPDSIEAWMVRICMMSFEHDMYDKDNPISPYHKLEW</sequence>
<dbReference type="AlphaFoldDB" id="A0A0K4W2Z0"/>
<proteinExistence type="predicted"/>
<comment type="caution">
    <text evidence="1">The sequence shown here is derived from an EMBL/GenBank/DDBJ whole genome shotgun (WGS) entry which is preliminary data.</text>
</comment>
<accession>A0A0K4W2Z0</accession>
<organism evidence="1">
    <name type="scientific">Escherichia coli</name>
    <dbReference type="NCBI Taxonomy" id="562"/>
    <lineage>
        <taxon>Bacteria</taxon>
        <taxon>Pseudomonadati</taxon>
        <taxon>Pseudomonadota</taxon>
        <taxon>Gammaproteobacteria</taxon>
        <taxon>Enterobacterales</taxon>
        <taxon>Enterobacteriaceae</taxon>
        <taxon>Escherichia</taxon>
    </lineage>
</organism>
<gene>
    <name evidence="1" type="ORF">GGB84_002450</name>
</gene>